<proteinExistence type="predicted"/>
<accession>F9WYW7</accession>
<evidence type="ECO:0000313" key="3">
    <source>
        <dbReference type="Proteomes" id="UP000008062"/>
    </source>
</evidence>
<reference evidence="2 3" key="1">
    <citation type="journal article" date="2011" name="PLoS Genet.">
        <title>Finished genome of the fungal wheat pathogen Mycosphaerella graminicola reveals dispensome structure, chromosome plasticity, and stealth pathogenesis.</title>
        <authorList>
            <person name="Goodwin S.B."/>
            <person name="Ben M'barek S."/>
            <person name="Dhillon B."/>
            <person name="Wittenberg A.H.J."/>
            <person name="Crane C.F."/>
            <person name="Hane J.K."/>
            <person name="Foster A.J."/>
            <person name="Van der Lee T.A.J."/>
            <person name="Grimwood J."/>
            <person name="Aerts A."/>
            <person name="Antoniw J."/>
            <person name="Bailey A."/>
            <person name="Bluhm B."/>
            <person name="Bowler J."/>
            <person name="Bristow J."/>
            <person name="van der Burgt A."/>
            <person name="Canto-Canche B."/>
            <person name="Churchill A.C.L."/>
            <person name="Conde-Ferraez L."/>
            <person name="Cools H.J."/>
            <person name="Coutinho P.M."/>
            <person name="Csukai M."/>
            <person name="Dehal P."/>
            <person name="De Wit P."/>
            <person name="Donzelli B."/>
            <person name="van de Geest H.C."/>
            <person name="van Ham R.C.H.J."/>
            <person name="Hammond-Kosack K.E."/>
            <person name="Henrissat B."/>
            <person name="Kilian A."/>
            <person name="Kobayashi A.K."/>
            <person name="Koopmann E."/>
            <person name="Kourmpetis Y."/>
            <person name="Kuzniar A."/>
            <person name="Lindquist E."/>
            <person name="Lombard V."/>
            <person name="Maliepaard C."/>
            <person name="Martins N."/>
            <person name="Mehrabi R."/>
            <person name="Nap J.P.H."/>
            <person name="Ponomarenko A."/>
            <person name="Rudd J.J."/>
            <person name="Salamov A."/>
            <person name="Schmutz J."/>
            <person name="Schouten H.J."/>
            <person name="Shapiro H."/>
            <person name="Stergiopoulos I."/>
            <person name="Torriani S.F.F."/>
            <person name="Tu H."/>
            <person name="de Vries R.P."/>
            <person name="Waalwijk C."/>
            <person name="Ware S.B."/>
            <person name="Wiebenga A."/>
            <person name="Zwiers L.-H."/>
            <person name="Oliver R.P."/>
            <person name="Grigoriev I.V."/>
            <person name="Kema G.H.J."/>
        </authorList>
    </citation>
    <scope>NUCLEOTIDE SEQUENCE [LARGE SCALE GENOMIC DNA]</scope>
    <source>
        <strain evidence="3">CBS 115943 / IPO323</strain>
    </source>
</reference>
<evidence type="ECO:0000256" key="1">
    <source>
        <dbReference type="SAM" id="MobiDB-lite"/>
    </source>
</evidence>
<feature type="compositionally biased region" description="Basic residues" evidence="1">
    <location>
        <begin position="13"/>
        <end position="22"/>
    </location>
</feature>
<evidence type="ECO:0000313" key="2">
    <source>
        <dbReference type="EMBL" id="EGP92600.1"/>
    </source>
</evidence>
<dbReference type="AlphaFoldDB" id="F9WYW7"/>
<dbReference type="EMBL" id="CM001196">
    <property type="protein sequence ID" value="EGP92600.1"/>
    <property type="molecule type" value="Genomic_DNA"/>
</dbReference>
<dbReference type="RefSeq" id="XP_003857624.1">
    <property type="nucleotide sequence ID" value="XM_003857576.1"/>
</dbReference>
<sequence>MTRTPSTIDEHSHLHRSSHTHTRSQLFNAPSSSLRKDLKMTAPYGPYAGWDFYFPAAPPPHPGFSYPQQMLAMQPAVQWQQQPTPAQTLEDPLSERARKRGRFSDKRCFVCDGFDHLWRGCAMVEDHVNMKVESKVETQLADAADAVRQARLAVEEGGVGRKQDEAAMAKKDREIAGLKAKIALLEGEIKKESVSKPETDPAIKKESDGT</sequence>
<keyword evidence="3" id="KW-1185">Reference proteome</keyword>
<organism evidence="2 3">
    <name type="scientific">Zymoseptoria tritici (strain CBS 115943 / IPO323)</name>
    <name type="common">Speckled leaf blotch fungus</name>
    <name type="synonym">Septoria tritici</name>
    <dbReference type="NCBI Taxonomy" id="336722"/>
    <lineage>
        <taxon>Eukaryota</taxon>
        <taxon>Fungi</taxon>
        <taxon>Dikarya</taxon>
        <taxon>Ascomycota</taxon>
        <taxon>Pezizomycotina</taxon>
        <taxon>Dothideomycetes</taxon>
        <taxon>Dothideomycetidae</taxon>
        <taxon>Mycosphaerellales</taxon>
        <taxon>Mycosphaerellaceae</taxon>
        <taxon>Zymoseptoria</taxon>
    </lineage>
</organism>
<dbReference type="Proteomes" id="UP000008062">
    <property type="component" value="Chromosome 1"/>
</dbReference>
<protein>
    <submittedName>
        <fullName evidence="2">Uncharacterized protein</fullName>
    </submittedName>
</protein>
<feature type="region of interest" description="Disordered" evidence="1">
    <location>
        <begin position="1"/>
        <end position="32"/>
    </location>
</feature>
<dbReference type="InParanoid" id="F9WYW7"/>
<gene>
    <name evidence="2" type="ORF">MYCGRDRAFT_106929</name>
</gene>
<dbReference type="KEGG" id="ztr:MYCGRDRAFT_106929"/>
<dbReference type="GeneID" id="13403974"/>
<name>F9WYW7_ZYMTI</name>
<dbReference type="HOGENOM" id="CLU_1310975_0_0_1"/>
<feature type="region of interest" description="Disordered" evidence="1">
    <location>
        <begin position="189"/>
        <end position="210"/>
    </location>
</feature>